<comment type="caution">
    <text evidence="2">The sequence shown here is derived from an EMBL/GenBank/DDBJ whole genome shotgun (WGS) entry which is preliminary data.</text>
</comment>
<organism evidence="2 3">
    <name type="scientific">Buttiauxella brennerae ATCC 51605</name>
    <dbReference type="NCBI Taxonomy" id="1354251"/>
    <lineage>
        <taxon>Bacteria</taxon>
        <taxon>Pseudomonadati</taxon>
        <taxon>Pseudomonadota</taxon>
        <taxon>Gammaproteobacteria</taxon>
        <taxon>Enterobacterales</taxon>
        <taxon>Enterobacteriaceae</taxon>
        <taxon>Buttiauxella</taxon>
    </lineage>
</organism>
<dbReference type="Proteomes" id="UP000078410">
    <property type="component" value="Unassembled WGS sequence"/>
</dbReference>
<keyword evidence="1" id="KW-0812">Transmembrane</keyword>
<dbReference type="RefSeq" id="WP_064557826.1">
    <property type="nucleotide sequence ID" value="NZ_LXER01000009.1"/>
</dbReference>
<evidence type="ECO:0000256" key="1">
    <source>
        <dbReference type="SAM" id="Phobius"/>
    </source>
</evidence>
<dbReference type="AlphaFoldDB" id="A0A1B7ITH5"/>
<feature type="transmembrane region" description="Helical" evidence="1">
    <location>
        <begin position="53"/>
        <end position="74"/>
    </location>
</feature>
<evidence type="ECO:0000313" key="3">
    <source>
        <dbReference type="Proteomes" id="UP000078410"/>
    </source>
</evidence>
<dbReference type="OrthoDB" id="6828340at2"/>
<dbReference type="EMBL" id="LXER01000009">
    <property type="protein sequence ID" value="OAT33174.1"/>
    <property type="molecule type" value="Genomic_DNA"/>
</dbReference>
<proteinExistence type="predicted"/>
<accession>A0A1B7ITH5</accession>
<protein>
    <recommendedName>
        <fullName evidence="4">Type VI secretion protein</fullName>
    </recommendedName>
</protein>
<keyword evidence="3" id="KW-1185">Reference proteome</keyword>
<dbReference type="PATRIC" id="fig|1354251.4.peg.1074"/>
<gene>
    <name evidence="2" type="ORF">M975_1050</name>
</gene>
<name>A0A1B7ITH5_9ENTR</name>
<keyword evidence="1" id="KW-0472">Membrane</keyword>
<reference evidence="2 3" key="1">
    <citation type="submission" date="2016-04" db="EMBL/GenBank/DDBJ databases">
        <title>ATOL: Assembling a taxonomically balanced genome-scale reconstruction of the evolutionary history of the Enterobacteriaceae.</title>
        <authorList>
            <person name="Plunkett G.III."/>
            <person name="Neeno-Eckwall E.C."/>
            <person name="Glasner J.D."/>
            <person name="Perna N.T."/>
        </authorList>
    </citation>
    <scope>NUCLEOTIDE SEQUENCE [LARGE SCALE GENOMIC DNA]</scope>
    <source>
        <strain evidence="2 3">ATCC 51605</strain>
    </source>
</reference>
<sequence length="385" mass="42735">MSWKRQKSTVFAKPEEPSFALWLMLGVVALVGSVMLFVLHANQLAGPLQEFNIWIAMAGPLVVWFFFLCLRGWIYNSAFDRHEFEKNEAEYAQQHWTNWAGRNIAVLCSGVMLPENLAPKLILTAPPTLEQNTRLTKHLHLFDNKNHFSTLLSGLDYSLTQIPAGLPFGVTLLTDSSDDALTLQAEFNDSWLSALSGHPLPALNIVTSKSFIAIDDRIKSPTLDVELVLIHQMQGGEVYSDALALLLLTSDDVATKYHLSYYASLLRPMPLESTKNLSEDLDTFFSTQSQANKTGVIVGDGISWGNEFATLLASAKKYGGSWKTQQLHWLEEYTGCSGPFSPWVMAAVVSDIVNIQKADCLMLSSDGENKFINTVQAGNINNDNR</sequence>
<keyword evidence="1" id="KW-1133">Transmembrane helix</keyword>
<evidence type="ECO:0008006" key="4">
    <source>
        <dbReference type="Google" id="ProtNLM"/>
    </source>
</evidence>
<evidence type="ECO:0000313" key="2">
    <source>
        <dbReference type="EMBL" id="OAT33174.1"/>
    </source>
</evidence>
<feature type="transmembrane region" description="Helical" evidence="1">
    <location>
        <begin position="21"/>
        <end position="41"/>
    </location>
</feature>